<accession>A0A532V899</accession>
<name>A0A532V899_UNCT6</name>
<dbReference type="Proteomes" id="UP000317778">
    <property type="component" value="Unassembled WGS sequence"/>
</dbReference>
<protein>
    <submittedName>
        <fullName evidence="1">Uncharacterized protein</fullName>
    </submittedName>
</protein>
<proteinExistence type="predicted"/>
<dbReference type="EMBL" id="NJBO01000004">
    <property type="protein sequence ID" value="TKJ43419.1"/>
    <property type="molecule type" value="Genomic_DNA"/>
</dbReference>
<sequence>MSKTLKAVGLAAIAILFLMGPSLTPPISYSINLKYEIVPDQDSMPGGGVKLTWSTPYSSPGDIVSGGCKGGTVYTEEQEDWQYIITLDGVDVDTVDQQGEHYEDQVYYVYTPCATIEAWPYCDGEKYGYGEKIEFRTEEESSFEIWTVEDFNYEYSRYPSGFGFDHSGSPYDYYVSYGGYWAAIDYYVDTDFVLHAGIDHDPSLNGRESSISREEGSYDELGTLKGFNEENYQVSQQLEEGGLYGLRIEPRASGLRPAEEIHYGKLEVVAIDGEKITLKILYQYEPEFRWVVGGVPPK</sequence>
<comment type="caution">
    <text evidence="1">The sequence shown here is derived from an EMBL/GenBank/DDBJ whole genome shotgun (WGS) entry which is preliminary data.</text>
</comment>
<organism evidence="1 2">
    <name type="scientific">candidate division TA06 bacterium B3_TA06</name>
    <dbReference type="NCBI Taxonomy" id="2012487"/>
    <lineage>
        <taxon>Bacteria</taxon>
        <taxon>Bacteria division TA06</taxon>
    </lineage>
</organism>
<reference evidence="1 2" key="1">
    <citation type="submission" date="2017-06" db="EMBL/GenBank/DDBJ databases">
        <title>Novel microbial phyla capable of carbon fixation and sulfur reduction in deep-sea sediments.</title>
        <authorList>
            <person name="Huang J."/>
            <person name="Baker B."/>
            <person name="Wang Y."/>
        </authorList>
    </citation>
    <scope>NUCLEOTIDE SEQUENCE [LARGE SCALE GENOMIC DNA]</scope>
    <source>
        <strain evidence="1">B3_TA06</strain>
    </source>
</reference>
<dbReference type="AlphaFoldDB" id="A0A532V899"/>
<gene>
    <name evidence="1" type="ORF">CEE36_03545</name>
</gene>
<evidence type="ECO:0000313" key="1">
    <source>
        <dbReference type="EMBL" id="TKJ43419.1"/>
    </source>
</evidence>
<evidence type="ECO:0000313" key="2">
    <source>
        <dbReference type="Proteomes" id="UP000317778"/>
    </source>
</evidence>